<dbReference type="GO" id="GO:0005886">
    <property type="term" value="C:plasma membrane"/>
    <property type="evidence" value="ECO:0007669"/>
    <property type="project" value="UniProtKB-SubCell"/>
</dbReference>
<protein>
    <submittedName>
        <fullName evidence="10">Inner membrane ABC transporter permease protein YdcV</fullName>
    </submittedName>
</protein>
<dbReference type="CDD" id="cd06261">
    <property type="entry name" value="TM_PBP2"/>
    <property type="match status" value="1"/>
</dbReference>
<evidence type="ECO:0000256" key="2">
    <source>
        <dbReference type="ARBA" id="ARBA00007069"/>
    </source>
</evidence>
<proteinExistence type="inferred from homology"/>
<dbReference type="InterPro" id="IPR051789">
    <property type="entry name" value="Bact_Polyamine_Transport"/>
</dbReference>
<evidence type="ECO:0000256" key="1">
    <source>
        <dbReference type="ARBA" id="ARBA00004651"/>
    </source>
</evidence>
<evidence type="ECO:0000256" key="7">
    <source>
        <dbReference type="ARBA" id="ARBA00023136"/>
    </source>
</evidence>
<keyword evidence="7 8" id="KW-0472">Membrane</keyword>
<dbReference type="GO" id="GO:0055085">
    <property type="term" value="P:transmembrane transport"/>
    <property type="evidence" value="ECO:0007669"/>
    <property type="project" value="InterPro"/>
</dbReference>
<organism evidence="10">
    <name type="scientific">uncultured organism</name>
    <dbReference type="NCBI Taxonomy" id="155900"/>
    <lineage>
        <taxon>unclassified sequences</taxon>
        <taxon>environmental samples</taxon>
    </lineage>
</organism>
<comment type="subcellular location">
    <subcellularLocation>
        <location evidence="1">Cell membrane</location>
        <topology evidence="1">Multi-pass membrane protein</topology>
    </subcellularLocation>
</comment>
<dbReference type="InterPro" id="IPR000515">
    <property type="entry name" value="MetI-like"/>
</dbReference>
<keyword evidence="6 8" id="KW-1133">Transmembrane helix</keyword>
<dbReference type="AlphaFoldDB" id="A0A5B8RFJ3"/>
<keyword evidence="3" id="KW-0813">Transport</keyword>
<dbReference type="SUPFAM" id="SSF161098">
    <property type="entry name" value="MetI-like"/>
    <property type="match status" value="1"/>
</dbReference>
<evidence type="ECO:0000256" key="3">
    <source>
        <dbReference type="ARBA" id="ARBA00022448"/>
    </source>
</evidence>
<dbReference type="PROSITE" id="PS50928">
    <property type="entry name" value="ABC_TM1"/>
    <property type="match status" value="1"/>
</dbReference>
<evidence type="ECO:0000256" key="6">
    <source>
        <dbReference type="ARBA" id="ARBA00022989"/>
    </source>
</evidence>
<evidence type="ECO:0000259" key="9">
    <source>
        <dbReference type="PROSITE" id="PS50928"/>
    </source>
</evidence>
<sequence>MTMNASTSGNAARRLFTAAAAAIFAFLYLPLIVLVAFSFQESRILAWPIESWSLHWYRVLWQDAEMIAAVGNSLFVATACVVITTVVGVPLALTLRRLGGGMRTGVERALLLPLIIPQLITGLALLIILHRVDVGLSLGTVILGQSLVWMPIVVTQVLARLERVNPNLEKASMDLGAGMWQTFFLVTLPSIRTAIIGSALLVFTLSFDELPVTFFLTGSRNTLPMHIWSMLRIGITPEINAIATVTVGVSIILILAGIRLLARERGRP</sequence>
<accession>A0A5B8RFJ3</accession>
<gene>
    <name evidence="10" type="primary">ydcV_1</name>
    <name evidence="10" type="ORF">KBTEX_02644</name>
</gene>
<dbReference type="PANTHER" id="PTHR43848">
    <property type="entry name" value="PUTRESCINE TRANSPORT SYSTEM PERMEASE PROTEIN POTI"/>
    <property type="match status" value="1"/>
</dbReference>
<feature type="transmembrane region" description="Helical" evidence="8">
    <location>
        <begin position="70"/>
        <end position="93"/>
    </location>
</feature>
<evidence type="ECO:0000256" key="4">
    <source>
        <dbReference type="ARBA" id="ARBA00022475"/>
    </source>
</evidence>
<feature type="transmembrane region" description="Helical" evidence="8">
    <location>
        <begin position="239"/>
        <end position="262"/>
    </location>
</feature>
<dbReference type="EMBL" id="MN079136">
    <property type="protein sequence ID" value="QEA06312.1"/>
    <property type="molecule type" value="Genomic_DNA"/>
</dbReference>
<dbReference type="Pfam" id="PF00528">
    <property type="entry name" value="BPD_transp_1"/>
    <property type="match status" value="1"/>
</dbReference>
<feature type="transmembrane region" description="Helical" evidence="8">
    <location>
        <begin position="109"/>
        <end position="129"/>
    </location>
</feature>
<reference evidence="10" key="1">
    <citation type="submission" date="2019-06" db="EMBL/GenBank/DDBJ databases">
        <authorList>
            <person name="Murdoch R.W."/>
            <person name="Fathepure B."/>
        </authorList>
    </citation>
    <scope>NUCLEOTIDE SEQUENCE</scope>
</reference>
<dbReference type="InterPro" id="IPR035906">
    <property type="entry name" value="MetI-like_sf"/>
</dbReference>
<evidence type="ECO:0000256" key="8">
    <source>
        <dbReference type="SAM" id="Phobius"/>
    </source>
</evidence>
<keyword evidence="4" id="KW-1003">Cell membrane</keyword>
<feature type="domain" description="ABC transmembrane type-1" evidence="9">
    <location>
        <begin position="70"/>
        <end position="257"/>
    </location>
</feature>
<name>A0A5B8RFJ3_9ZZZZ</name>
<evidence type="ECO:0000313" key="10">
    <source>
        <dbReference type="EMBL" id="QEA06312.1"/>
    </source>
</evidence>
<keyword evidence="5 8" id="KW-0812">Transmembrane</keyword>
<evidence type="ECO:0000256" key="5">
    <source>
        <dbReference type="ARBA" id="ARBA00022692"/>
    </source>
</evidence>
<dbReference type="PANTHER" id="PTHR43848:SF2">
    <property type="entry name" value="PUTRESCINE TRANSPORT SYSTEM PERMEASE PROTEIN POTI"/>
    <property type="match status" value="1"/>
</dbReference>
<comment type="similarity">
    <text evidence="2">Belongs to the binding-protein-dependent transport system permease family. CysTW subfamily.</text>
</comment>
<dbReference type="Gene3D" id="1.10.3720.10">
    <property type="entry name" value="MetI-like"/>
    <property type="match status" value="1"/>
</dbReference>
<feature type="transmembrane region" description="Helical" evidence="8">
    <location>
        <begin position="182"/>
        <end position="207"/>
    </location>
</feature>